<keyword evidence="3" id="KW-1185">Reference proteome</keyword>
<comment type="caution">
    <text evidence="2">The sequence shown here is derived from an EMBL/GenBank/DDBJ whole genome shotgun (WGS) entry which is preliminary data.</text>
</comment>
<protein>
    <submittedName>
        <fullName evidence="2">Uncharacterized protein</fullName>
    </submittedName>
</protein>
<evidence type="ECO:0000256" key="1">
    <source>
        <dbReference type="SAM" id="Phobius"/>
    </source>
</evidence>
<accession>A0A6V8K4H1</accession>
<organism evidence="2 3">
    <name type="scientific">Phytohabitans houttuyneae</name>
    <dbReference type="NCBI Taxonomy" id="1076126"/>
    <lineage>
        <taxon>Bacteria</taxon>
        <taxon>Bacillati</taxon>
        <taxon>Actinomycetota</taxon>
        <taxon>Actinomycetes</taxon>
        <taxon>Micromonosporales</taxon>
        <taxon>Micromonosporaceae</taxon>
    </lineage>
</organism>
<keyword evidence="1" id="KW-1133">Transmembrane helix</keyword>
<dbReference type="InterPro" id="IPR036410">
    <property type="entry name" value="HSP_DnaJ_Cys-rich_dom_sf"/>
</dbReference>
<dbReference type="AlphaFoldDB" id="A0A6V8K4H1"/>
<keyword evidence="1" id="KW-0472">Membrane</keyword>
<dbReference type="EMBL" id="BLPF01000001">
    <property type="protein sequence ID" value="GFJ80082.1"/>
    <property type="molecule type" value="Genomic_DNA"/>
</dbReference>
<reference evidence="2 3" key="2">
    <citation type="submission" date="2020-03" db="EMBL/GenBank/DDBJ databases">
        <authorList>
            <person name="Ichikawa N."/>
            <person name="Kimura A."/>
            <person name="Kitahashi Y."/>
            <person name="Uohara A."/>
        </authorList>
    </citation>
    <scope>NUCLEOTIDE SEQUENCE [LARGE SCALE GENOMIC DNA]</scope>
    <source>
        <strain evidence="2 3">NBRC 108639</strain>
    </source>
</reference>
<reference evidence="2 3" key="1">
    <citation type="submission" date="2020-03" db="EMBL/GenBank/DDBJ databases">
        <title>Whole genome shotgun sequence of Phytohabitans houttuyneae NBRC 108639.</title>
        <authorList>
            <person name="Komaki H."/>
            <person name="Tamura T."/>
        </authorList>
    </citation>
    <scope>NUCLEOTIDE SEQUENCE [LARGE SCALE GENOMIC DNA]</scope>
    <source>
        <strain evidence="2 3">NBRC 108639</strain>
    </source>
</reference>
<keyword evidence="1" id="KW-0812">Transmembrane</keyword>
<gene>
    <name evidence="2" type="ORF">Phou_042620</name>
</gene>
<evidence type="ECO:0000313" key="3">
    <source>
        <dbReference type="Proteomes" id="UP000482800"/>
    </source>
</evidence>
<dbReference type="Proteomes" id="UP000482800">
    <property type="component" value="Unassembled WGS sequence"/>
</dbReference>
<dbReference type="RefSeq" id="WP_246273640.1">
    <property type="nucleotide sequence ID" value="NZ_BAABGO010000021.1"/>
</dbReference>
<name>A0A6V8K4H1_9ACTN</name>
<dbReference type="Gene3D" id="6.20.20.10">
    <property type="match status" value="1"/>
</dbReference>
<proteinExistence type="predicted"/>
<feature type="transmembrane region" description="Helical" evidence="1">
    <location>
        <begin position="14"/>
        <end position="36"/>
    </location>
</feature>
<sequence length="89" mass="10277">MPILAATATPTPSMIMILLLATAVVTLGYAVTCWLWPFKRCRRCHGTGRRRGPILRMYRLCRRCHGDGLRLRIGRRIGNHLRELHRNAR</sequence>
<dbReference type="SUPFAM" id="SSF57938">
    <property type="entry name" value="DnaJ/Hsp40 cysteine-rich domain"/>
    <property type="match status" value="1"/>
</dbReference>
<evidence type="ECO:0000313" key="2">
    <source>
        <dbReference type="EMBL" id="GFJ80082.1"/>
    </source>
</evidence>